<comment type="catalytic activity">
    <reaction evidence="6">
        <text>4 Fe(2+) + O2 + 4 H(+) = 4 Fe(3+) + 2 H2O</text>
        <dbReference type="Rhea" id="RHEA:11148"/>
        <dbReference type="ChEBI" id="CHEBI:15377"/>
        <dbReference type="ChEBI" id="CHEBI:15378"/>
        <dbReference type="ChEBI" id="CHEBI:15379"/>
        <dbReference type="ChEBI" id="CHEBI:29033"/>
        <dbReference type="ChEBI" id="CHEBI:29034"/>
        <dbReference type="EC" id="1.16.3.1"/>
    </reaction>
</comment>
<evidence type="ECO:0000256" key="5">
    <source>
        <dbReference type="PIRSR" id="PIRSR601519-1"/>
    </source>
</evidence>
<name>A0A2A4JTF3_HELVI</name>
<evidence type="ECO:0000256" key="6">
    <source>
        <dbReference type="RuleBase" id="RU361145"/>
    </source>
</evidence>
<evidence type="ECO:0000256" key="3">
    <source>
        <dbReference type="ARBA" id="ARBA00022723"/>
    </source>
</evidence>
<evidence type="ECO:0000256" key="4">
    <source>
        <dbReference type="ARBA" id="ARBA00023004"/>
    </source>
</evidence>
<dbReference type="GO" id="GO:0006879">
    <property type="term" value="P:intracellular iron ion homeostasis"/>
    <property type="evidence" value="ECO:0007669"/>
    <property type="project" value="UniProtKB-KW"/>
</dbReference>
<dbReference type="SUPFAM" id="SSF47240">
    <property type="entry name" value="Ferritin-like"/>
    <property type="match status" value="1"/>
</dbReference>
<dbReference type="PANTHER" id="PTHR11431">
    <property type="entry name" value="FERRITIN"/>
    <property type="match status" value="1"/>
</dbReference>
<dbReference type="Pfam" id="PF00210">
    <property type="entry name" value="Ferritin"/>
    <property type="match status" value="1"/>
</dbReference>
<dbReference type="InterPro" id="IPR008331">
    <property type="entry name" value="Ferritin_DPS_dom"/>
</dbReference>
<dbReference type="InterPro" id="IPR009078">
    <property type="entry name" value="Ferritin-like_SF"/>
</dbReference>
<dbReference type="PANTHER" id="PTHR11431:SF75">
    <property type="entry name" value="FERRITIN"/>
    <property type="match status" value="1"/>
</dbReference>
<feature type="binding site" evidence="5">
    <location>
        <position position="88"/>
    </location>
    <ligand>
        <name>Fe cation</name>
        <dbReference type="ChEBI" id="CHEBI:24875"/>
        <label>1</label>
    </ligand>
</feature>
<feature type="binding site" evidence="5">
    <location>
        <position position="169"/>
    </location>
    <ligand>
        <name>Fe cation</name>
        <dbReference type="ChEBI" id="CHEBI:24875"/>
        <label>1</label>
    </ligand>
</feature>
<dbReference type="GO" id="GO:0004322">
    <property type="term" value="F:ferroxidase activity"/>
    <property type="evidence" value="ECO:0007669"/>
    <property type="project" value="UniProtKB-EC"/>
</dbReference>
<keyword evidence="6" id="KW-0560">Oxidoreductase</keyword>
<sequence length="211" mass="24835">MFSRQKVFLFEFYIYRKQFPFILLNRKKTYYKNNYSSKIEESVNRQIKAEQQAGQDYLNIAVTFLHPSKSQFGAGAFFMKMYKEELDHMHKFINYQLLRGGTPLIPGLEPPTPNKDLTLLNAFKQGLCMEKEITVWGYFQLLEDGVKLAEEVKDYHYADFVTSEFLTEQARSINEMATHITKLMAIGDNSHALYHYDLELEKIHQLPHTKQ</sequence>
<protein>
    <recommendedName>
        <fullName evidence="6">Ferritin</fullName>
        <ecNumber evidence="6">1.16.3.1</ecNumber>
    </recommendedName>
</protein>
<comment type="caution">
    <text evidence="8">The sequence shown here is derived from an EMBL/GenBank/DDBJ whole genome shotgun (WGS) entry which is preliminary data.</text>
</comment>
<comment type="similarity">
    <text evidence="1 6">Belongs to the ferritin family.</text>
</comment>
<evidence type="ECO:0000313" key="8">
    <source>
        <dbReference type="EMBL" id="PCG74894.1"/>
    </source>
</evidence>
<evidence type="ECO:0000256" key="2">
    <source>
        <dbReference type="ARBA" id="ARBA00022434"/>
    </source>
</evidence>
<dbReference type="PROSITE" id="PS50905">
    <property type="entry name" value="FERRITIN_LIKE"/>
    <property type="match status" value="1"/>
</dbReference>
<keyword evidence="4 5" id="KW-0408">Iron</keyword>
<evidence type="ECO:0000256" key="1">
    <source>
        <dbReference type="ARBA" id="ARBA00007513"/>
    </source>
</evidence>
<gene>
    <name evidence="8" type="ORF">B5V51_12605</name>
</gene>
<dbReference type="GO" id="GO:0008199">
    <property type="term" value="F:ferric iron binding"/>
    <property type="evidence" value="ECO:0007669"/>
    <property type="project" value="InterPro"/>
</dbReference>
<keyword evidence="2 6" id="KW-0409">Iron storage</keyword>
<dbReference type="STRING" id="7102.A0A2A4JTF3"/>
<evidence type="ECO:0000259" key="7">
    <source>
        <dbReference type="PROSITE" id="PS50905"/>
    </source>
</evidence>
<dbReference type="InterPro" id="IPR001519">
    <property type="entry name" value="Ferritin"/>
</dbReference>
<dbReference type="Gene3D" id="1.20.1260.10">
    <property type="match status" value="1"/>
</dbReference>
<feature type="domain" description="Ferritin-like diiron" evidence="7">
    <location>
        <begin position="33"/>
        <end position="187"/>
    </location>
</feature>
<comment type="function">
    <text evidence="6">Stores iron in a soluble, non-toxic, readily available form. Important for iron homeostasis. Iron is taken up in the ferrous form and deposited as ferric hydroxides after oxidation.</text>
</comment>
<dbReference type="AlphaFoldDB" id="A0A2A4JTF3"/>
<feature type="binding site" evidence="5">
    <location>
        <position position="130"/>
    </location>
    <ligand>
        <name>Fe cation</name>
        <dbReference type="ChEBI" id="CHEBI:24875"/>
        <label>1</label>
    </ligand>
</feature>
<organism evidence="8">
    <name type="scientific">Heliothis virescens</name>
    <name type="common">Tobacco budworm moth</name>
    <dbReference type="NCBI Taxonomy" id="7102"/>
    <lineage>
        <taxon>Eukaryota</taxon>
        <taxon>Metazoa</taxon>
        <taxon>Ecdysozoa</taxon>
        <taxon>Arthropoda</taxon>
        <taxon>Hexapoda</taxon>
        <taxon>Insecta</taxon>
        <taxon>Pterygota</taxon>
        <taxon>Neoptera</taxon>
        <taxon>Endopterygota</taxon>
        <taxon>Lepidoptera</taxon>
        <taxon>Glossata</taxon>
        <taxon>Ditrysia</taxon>
        <taxon>Noctuoidea</taxon>
        <taxon>Noctuidae</taxon>
        <taxon>Heliothinae</taxon>
        <taxon>Heliothis</taxon>
    </lineage>
</organism>
<dbReference type="InterPro" id="IPR012347">
    <property type="entry name" value="Ferritin-like"/>
</dbReference>
<feature type="binding site" evidence="5">
    <location>
        <position position="85"/>
    </location>
    <ligand>
        <name>Fe cation</name>
        <dbReference type="ChEBI" id="CHEBI:24875"/>
        <label>1</label>
    </ligand>
</feature>
<dbReference type="GO" id="GO:0005737">
    <property type="term" value="C:cytoplasm"/>
    <property type="evidence" value="ECO:0007669"/>
    <property type="project" value="TreeGrafter"/>
</dbReference>
<keyword evidence="3 5" id="KW-0479">Metal-binding</keyword>
<dbReference type="EC" id="1.16.3.1" evidence="6"/>
<dbReference type="GO" id="GO:0006826">
    <property type="term" value="P:iron ion transport"/>
    <property type="evidence" value="ECO:0007669"/>
    <property type="project" value="InterPro"/>
</dbReference>
<accession>A0A2A4JTF3</accession>
<proteinExistence type="inferred from homology"/>
<reference evidence="8" key="1">
    <citation type="submission" date="2017-09" db="EMBL/GenBank/DDBJ databases">
        <title>Contemporary evolution of a Lepidopteran species, Heliothis virescens, in response to modern agricultural practices.</title>
        <authorList>
            <person name="Fritz M.L."/>
            <person name="Deyonke A.M."/>
            <person name="Papanicolaou A."/>
            <person name="Micinski S."/>
            <person name="Westbrook J."/>
            <person name="Gould F."/>
        </authorList>
    </citation>
    <scope>NUCLEOTIDE SEQUENCE [LARGE SCALE GENOMIC DNA]</scope>
    <source>
        <strain evidence="8">HvINT-</strain>
        <tissue evidence="8">Whole body</tissue>
    </source>
</reference>
<feature type="binding site" evidence="5">
    <location>
        <position position="50"/>
    </location>
    <ligand>
        <name>Fe cation</name>
        <dbReference type="ChEBI" id="CHEBI:24875"/>
        <label>1</label>
    </ligand>
</feature>
<dbReference type="EMBL" id="NWSH01000673">
    <property type="protein sequence ID" value="PCG74894.1"/>
    <property type="molecule type" value="Genomic_DNA"/>
</dbReference>
<dbReference type="GO" id="GO:0008198">
    <property type="term" value="F:ferrous iron binding"/>
    <property type="evidence" value="ECO:0007669"/>
    <property type="project" value="TreeGrafter"/>
</dbReference>
<dbReference type="InterPro" id="IPR009040">
    <property type="entry name" value="Ferritin-like_diiron"/>
</dbReference>